<dbReference type="Proteomes" id="UP000593571">
    <property type="component" value="Unassembled WGS sequence"/>
</dbReference>
<accession>A0A7J8ILA5</accession>
<gene>
    <name evidence="1" type="ORF">HJG63_010594</name>
</gene>
<dbReference type="AlphaFoldDB" id="A0A7J8ILA5"/>
<comment type="caution">
    <text evidence="1">The sequence shown here is derived from an EMBL/GenBank/DDBJ whole genome shotgun (WGS) entry which is preliminary data.</text>
</comment>
<keyword evidence="2" id="KW-1185">Reference proteome</keyword>
<protein>
    <submittedName>
        <fullName evidence="1">Uncharacterized protein</fullName>
    </submittedName>
</protein>
<evidence type="ECO:0000313" key="2">
    <source>
        <dbReference type="Proteomes" id="UP000593571"/>
    </source>
</evidence>
<reference evidence="1 2" key="1">
    <citation type="journal article" date="2020" name="Nature">
        <title>Six reference-quality genomes reveal evolution of bat adaptations.</title>
        <authorList>
            <person name="Jebb D."/>
            <person name="Huang Z."/>
            <person name="Pippel M."/>
            <person name="Hughes G.M."/>
            <person name="Lavrichenko K."/>
            <person name="Devanna P."/>
            <person name="Winkler S."/>
            <person name="Jermiin L.S."/>
            <person name="Skirmuntt E.C."/>
            <person name="Katzourakis A."/>
            <person name="Burkitt-Gray L."/>
            <person name="Ray D.A."/>
            <person name="Sullivan K.A.M."/>
            <person name="Roscito J.G."/>
            <person name="Kirilenko B.M."/>
            <person name="Davalos L.M."/>
            <person name="Corthals A.P."/>
            <person name="Power M.L."/>
            <person name="Jones G."/>
            <person name="Ransome R.D."/>
            <person name="Dechmann D.K.N."/>
            <person name="Locatelli A.G."/>
            <person name="Puechmaille S.J."/>
            <person name="Fedrigo O."/>
            <person name="Jarvis E.D."/>
            <person name="Hiller M."/>
            <person name="Vernes S.C."/>
            <person name="Myers E.W."/>
            <person name="Teeling E.C."/>
        </authorList>
    </citation>
    <scope>NUCLEOTIDE SEQUENCE [LARGE SCALE GENOMIC DNA]</scope>
    <source>
        <strain evidence="1">MRouAeg1</strain>
        <tissue evidence="1">Muscle</tissue>
    </source>
</reference>
<name>A0A7J8ILA5_ROUAE</name>
<proteinExistence type="predicted"/>
<dbReference type="EMBL" id="JACASE010000003">
    <property type="protein sequence ID" value="KAF6485377.1"/>
    <property type="molecule type" value="Genomic_DNA"/>
</dbReference>
<sequence>MKENNKANHYLFCLIGKASKISSPSLYFKVIFGTRFRHCPMIPASMVVKLQPGNCWSSGMAWQGEESSRNGWDITDHDGVEFYQAGQSSKSQGLKRVCPAWALACPLSLVISGFGASDPCKVWR</sequence>
<organism evidence="1 2">
    <name type="scientific">Rousettus aegyptiacus</name>
    <name type="common">Egyptian fruit bat</name>
    <name type="synonym">Pteropus aegyptiacus</name>
    <dbReference type="NCBI Taxonomy" id="9407"/>
    <lineage>
        <taxon>Eukaryota</taxon>
        <taxon>Metazoa</taxon>
        <taxon>Chordata</taxon>
        <taxon>Craniata</taxon>
        <taxon>Vertebrata</taxon>
        <taxon>Euteleostomi</taxon>
        <taxon>Mammalia</taxon>
        <taxon>Eutheria</taxon>
        <taxon>Laurasiatheria</taxon>
        <taxon>Chiroptera</taxon>
        <taxon>Yinpterochiroptera</taxon>
        <taxon>Pteropodoidea</taxon>
        <taxon>Pteropodidae</taxon>
        <taxon>Rousettinae</taxon>
        <taxon>Rousettus</taxon>
    </lineage>
</organism>
<evidence type="ECO:0000313" key="1">
    <source>
        <dbReference type="EMBL" id="KAF6485377.1"/>
    </source>
</evidence>